<feature type="region of interest" description="Disordered" evidence="1">
    <location>
        <begin position="53"/>
        <end position="75"/>
    </location>
</feature>
<dbReference type="PROSITE" id="PS00028">
    <property type="entry name" value="ZINC_FINGER_C2H2_1"/>
    <property type="match status" value="1"/>
</dbReference>
<evidence type="ECO:0000259" key="2">
    <source>
        <dbReference type="PROSITE" id="PS00028"/>
    </source>
</evidence>
<sequence>MANKLPHIIYSHQSQNFIHYNTQIVIISRGLPRRKSRYLLQRSGSKVTPNFIPNPFHALDPMQRWQDSPPEDEPASLSAIMNTLKNLPPETSQSANFGVGSPPVVQGFDPFSSFRRQASTTSSQSSAPSASSHQSATSTRSGTSRRSHDSMTTPNKRSAGRVRKGKITSSGRKFCCTFCCDRFKTKYDWARHEKSLHLNLESWICTPHGASVTSPLTGQQHCAYCDVLDPQPEHLDEHNYQACLGGARTFRRKDHLVQHLRLTHHLEIIPSIDNWKTPAPIVTSRCGFCDRRLSTWEARIDHIASHFRNGSTMNDWRGDHDFSPEIAEQVTNALPPYYIGFDSHCLVPFSVTNIHAIDQIDQITSRLDWNNFTDNTIPNDITHASASDQQFDTSLSSLLEPLALHLSRFTRQKLEQGIIPTDEMLQQESRRLVYECEDPWNQTIFDNPEWLAAFRRQHIEQPNNSLIEEQALKISHASIL</sequence>
<feature type="region of interest" description="Disordered" evidence="1">
    <location>
        <begin position="115"/>
        <end position="165"/>
    </location>
</feature>
<name>A0A5N5WRM6_9EURO</name>
<dbReference type="EMBL" id="ML732280">
    <property type="protein sequence ID" value="KAB8071176.1"/>
    <property type="molecule type" value="Genomic_DNA"/>
</dbReference>
<keyword evidence="4" id="KW-1185">Reference proteome</keyword>
<proteinExistence type="predicted"/>
<feature type="compositionally biased region" description="Low complexity" evidence="1">
    <location>
        <begin position="115"/>
        <end position="144"/>
    </location>
</feature>
<dbReference type="SMART" id="SM00355">
    <property type="entry name" value="ZnF_C2H2"/>
    <property type="match status" value="3"/>
</dbReference>
<protein>
    <recommendedName>
        <fullName evidence="2">C2H2-type domain-containing protein</fullName>
    </recommendedName>
</protein>
<reference evidence="3 4" key="1">
    <citation type="submission" date="2019-04" db="EMBL/GenBank/DDBJ databases">
        <title>Friends and foes A comparative genomics study of 23 Aspergillus species from section Flavi.</title>
        <authorList>
            <consortium name="DOE Joint Genome Institute"/>
            <person name="Kjaerbolling I."/>
            <person name="Vesth T."/>
            <person name="Frisvad J.C."/>
            <person name="Nybo J.L."/>
            <person name="Theobald S."/>
            <person name="Kildgaard S."/>
            <person name="Isbrandt T."/>
            <person name="Kuo A."/>
            <person name="Sato A."/>
            <person name="Lyhne E.K."/>
            <person name="Kogle M.E."/>
            <person name="Wiebenga A."/>
            <person name="Kun R.S."/>
            <person name="Lubbers R.J."/>
            <person name="Makela M.R."/>
            <person name="Barry K."/>
            <person name="Chovatia M."/>
            <person name="Clum A."/>
            <person name="Daum C."/>
            <person name="Haridas S."/>
            <person name="He G."/>
            <person name="LaButti K."/>
            <person name="Lipzen A."/>
            <person name="Mondo S."/>
            <person name="Riley R."/>
            <person name="Salamov A."/>
            <person name="Simmons B.A."/>
            <person name="Magnuson J.K."/>
            <person name="Henrissat B."/>
            <person name="Mortensen U.H."/>
            <person name="Larsen T.O."/>
            <person name="Devries R.P."/>
            <person name="Grigoriev I.V."/>
            <person name="Machida M."/>
            <person name="Baker S.E."/>
            <person name="Andersen M.R."/>
        </authorList>
    </citation>
    <scope>NUCLEOTIDE SEQUENCE [LARGE SCALE GENOMIC DNA]</scope>
    <source>
        <strain evidence="3 4">CBS 151.66</strain>
    </source>
</reference>
<evidence type="ECO:0000313" key="4">
    <source>
        <dbReference type="Proteomes" id="UP000326565"/>
    </source>
</evidence>
<feature type="domain" description="C2H2-type" evidence="2">
    <location>
        <begin position="175"/>
        <end position="197"/>
    </location>
</feature>
<dbReference type="AlphaFoldDB" id="A0A5N5WRM6"/>
<dbReference type="OrthoDB" id="5399138at2759"/>
<evidence type="ECO:0000313" key="3">
    <source>
        <dbReference type="EMBL" id="KAB8071176.1"/>
    </source>
</evidence>
<organism evidence="3 4">
    <name type="scientific">Aspergillus leporis</name>
    <dbReference type="NCBI Taxonomy" id="41062"/>
    <lineage>
        <taxon>Eukaryota</taxon>
        <taxon>Fungi</taxon>
        <taxon>Dikarya</taxon>
        <taxon>Ascomycota</taxon>
        <taxon>Pezizomycotina</taxon>
        <taxon>Eurotiomycetes</taxon>
        <taxon>Eurotiomycetidae</taxon>
        <taxon>Eurotiales</taxon>
        <taxon>Aspergillaceae</taxon>
        <taxon>Aspergillus</taxon>
        <taxon>Aspergillus subgen. Circumdati</taxon>
    </lineage>
</organism>
<dbReference type="Proteomes" id="UP000326565">
    <property type="component" value="Unassembled WGS sequence"/>
</dbReference>
<gene>
    <name evidence="3" type="ORF">BDV29DRAFT_193470</name>
</gene>
<dbReference type="InterPro" id="IPR013087">
    <property type="entry name" value="Znf_C2H2_type"/>
</dbReference>
<evidence type="ECO:0000256" key="1">
    <source>
        <dbReference type="SAM" id="MobiDB-lite"/>
    </source>
</evidence>
<accession>A0A5N5WRM6</accession>